<sequence length="131" mass="14994">MKKKGIENTLIFKIKNFSIRFFQKSTLSDEKQIKMYNGLFFNLLTINPFRTSSEIQLCLTSRANERFLYDKSAGYTLQLIFRSSTGSPTSIRCIFPQSDIAFSKGFIVFPRSVIRYSTRGGTSGYTILSII</sequence>
<proteinExistence type="predicted"/>
<organism evidence="1 2">
    <name type="scientific">Chryseobacterium arachidis</name>
    <dbReference type="NCBI Taxonomy" id="1416778"/>
    <lineage>
        <taxon>Bacteria</taxon>
        <taxon>Pseudomonadati</taxon>
        <taxon>Bacteroidota</taxon>
        <taxon>Flavobacteriia</taxon>
        <taxon>Flavobacteriales</taxon>
        <taxon>Weeksellaceae</taxon>
        <taxon>Chryseobacterium group</taxon>
        <taxon>Chryseobacterium</taxon>
    </lineage>
</organism>
<keyword evidence="2" id="KW-1185">Reference proteome</keyword>
<name>A0A1M5FT18_9FLAO</name>
<dbReference type="Proteomes" id="UP000184518">
    <property type="component" value="Unassembled WGS sequence"/>
</dbReference>
<reference evidence="2" key="1">
    <citation type="submission" date="2016-11" db="EMBL/GenBank/DDBJ databases">
        <authorList>
            <person name="Varghese N."/>
            <person name="Submissions S."/>
        </authorList>
    </citation>
    <scope>NUCLEOTIDE SEQUENCE [LARGE SCALE GENOMIC DNA]</scope>
    <source>
        <strain evidence="2">DSM 27619</strain>
    </source>
</reference>
<dbReference type="EMBL" id="FQUT01000008">
    <property type="protein sequence ID" value="SHF94544.1"/>
    <property type="molecule type" value="Genomic_DNA"/>
</dbReference>
<gene>
    <name evidence="1" type="ORF">SAMN05443633_108124</name>
</gene>
<evidence type="ECO:0000313" key="2">
    <source>
        <dbReference type="Proteomes" id="UP000184518"/>
    </source>
</evidence>
<evidence type="ECO:0000313" key="1">
    <source>
        <dbReference type="EMBL" id="SHF94544.1"/>
    </source>
</evidence>
<accession>A0A1M5FT18</accession>
<protein>
    <submittedName>
        <fullName evidence="1">Uncharacterized protein</fullName>
    </submittedName>
</protein>
<dbReference type="AlphaFoldDB" id="A0A1M5FT18"/>